<keyword evidence="3" id="KW-1185">Reference proteome</keyword>
<name>A0A1X7C3C4_9BACT</name>
<evidence type="ECO:0000256" key="1">
    <source>
        <dbReference type="SAM" id="Coils"/>
    </source>
</evidence>
<sequence>MIGRDKGMQKIRGVLGKFSSMMKELEEGMNILRQEKQKNEAEVAGLNERNAAIDSEVESAEGVYCQLDMILKGGAVSQKVEDNG</sequence>
<accession>A0A1X7C3C4</accession>
<dbReference type="STRING" id="1519643.SAMN06295933_0268"/>
<dbReference type="EMBL" id="FWZU01000001">
    <property type="protein sequence ID" value="SME89299.1"/>
    <property type="molecule type" value="Genomic_DNA"/>
</dbReference>
<feature type="coiled-coil region" evidence="1">
    <location>
        <begin position="22"/>
        <end position="49"/>
    </location>
</feature>
<evidence type="ECO:0000313" key="3">
    <source>
        <dbReference type="Proteomes" id="UP000192906"/>
    </source>
</evidence>
<dbReference type="RefSeq" id="WP_085097204.1">
    <property type="nucleotide sequence ID" value="NZ_FWZU01000001.1"/>
</dbReference>
<dbReference type="AlphaFoldDB" id="A0A1X7C3C4"/>
<reference evidence="3" key="1">
    <citation type="submission" date="2017-04" db="EMBL/GenBank/DDBJ databases">
        <authorList>
            <person name="Varghese N."/>
            <person name="Submissions S."/>
        </authorList>
    </citation>
    <scope>NUCLEOTIDE SEQUENCE [LARGE SCALE GENOMIC DNA]</scope>
    <source>
        <strain evidence="3">K3S</strain>
    </source>
</reference>
<protein>
    <submittedName>
        <fullName evidence="2">Uncharacterized protein</fullName>
    </submittedName>
</protein>
<organism evidence="2 3">
    <name type="scientific">Desulfovibrio gilichinskyi</name>
    <dbReference type="NCBI Taxonomy" id="1519643"/>
    <lineage>
        <taxon>Bacteria</taxon>
        <taxon>Pseudomonadati</taxon>
        <taxon>Thermodesulfobacteriota</taxon>
        <taxon>Desulfovibrionia</taxon>
        <taxon>Desulfovibrionales</taxon>
        <taxon>Desulfovibrionaceae</taxon>
        <taxon>Desulfovibrio</taxon>
    </lineage>
</organism>
<gene>
    <name evidence="2" type="ORF">SAMN06295933_0268</name>
</gene>
<dbReference type="Proteomes" id="UP000192906">
    <property type="component" value="Unassembled WGS sequence"/>
</dbReference>
<evidence type="ECO:0000313" key="2">
    <source>
        <dbReference type="EMBL" id="SME89299.1"/>
    </source>
</evidence>
<keyword evidence="1" id="KW-0175">Coiled coil</keyword>
<proteinExistence type="predicted"/>